<dbReference type="OrthoDB" id="414945at2759"/>
<gene>
    <name evidence="1" type="primary">GIP</name>
    <name evidence="1" type="ORF">CR513_40402</name>
</gene>
<protein>
    <submittedName>
        <fullName evidence="1">Copia protein</fullName>
    </submittedName>
</protein>
<name>A0A371FLR5_MUCPR</name>
<keyword evidence="2" id="KW-1185">Reference proteome</keyword>
<dbReference type="EMBL" id="QJKJ01008606">
    <property type="protein sequence ID" value="RDX79201.1"/>
    <property type="molecule type" value="Genomic_DNA"/>
</dbReference>
<dbReference type="Proteomes" id="UP000257109">
    <property type="component" value="Unassembled WGS sequence"/>
</dbReference>
<feature type="non-terminal residue" evidence="1">
    <location>
        <position position="1"/>
    </location>
</feature>
<reference evidence="1" key="1">
    <citation type="submission" date="2018-05" db="EMBL/GenBank/DDBJ databases">
        <title>Draft genome of Mucuna pruriens seed.</title>
        <authorList>
            <person name="Nnadi N.E."/>
            <person name="Vos R."/>
            <person name="Hasami M.H."/>
            <person name="Devisetty U.K."/>
            <person name="Aguiy J.C."/>
        </authorList>
    </citation>
    <scope>NUCLEOTIDE SEQUENCE [LARGE SCALE GENOMIC DNA]</scope>
    <source>
        <strain evidence="1">JCA_2017</strain>
    </source>
</reference>
<evidence type="ECO:0000313" key="1">
    <source>
        <dbReference type="EMBL" id="RDX79201.1"/>
    </source>
</evidence>
<dbReference type="AlphaFoldDB" id="A0A371FLR5"/>
<proteinExistence type="predicted"/>
<evidence type="ECO:0000313" key="2">
    <source>
        <dbReference type="Proteomes" id="UP000257109"/>
    </source>
</evidence>
<comment type="caution">
    <text evidence="1">The sequence shown here is derived from an EMBL/GenBank/DDBJ whole genome shotgun (WGS) entry which is preliminary data.</text>
</comment>
<dbReference type="STRING" id="157652.A0A371FLR5"/>
<dbReference type="PANTHER" id="PTHR11439">
    <property type="entry name" value="GAG-POL-RELATED RETROTRANSPOSON"/>
    <property type="match status" value="1"/>
</dbReference>
<sequence>MSLSVIILQVVRAMKDENLVQTMKEEMKALEKNSIWEIVDRPEDKSCDDEIEKLTLKEKLATQFEMKELGKLKYFLEIEVAYSKQVRQFMHDPRERHLQVVEKILQYLKVSSGKGLLFKKEGTLSMEIYTDTDYARSVMEDPLPDIIILYDLKVKYEGPIKLFCDNNSTISVAHNPIQHDKTKHIEIDRYFIKEKLNNELVVIAHVLIGLQVADIFTKGLSVARFQEINGNCCLKSL</sequence>
<dbReference type="PANTHER" id="PTHR11439:SF470">
    <property type="entry name" value="CYSTEINE-RICH RLK (RECEPTOR-LIKE PROTEIN KINASE) 8"/>
    <property type="match status" value="1"/>
</dbReference>
<organism evidence="1 2">
    <name type="scientific">Mucuna pruriens</name>
    <name type="common">Velvet bean</name>
    <name type="synonym">Dolichos pruriens</name>
    <dbReference type="NCBI Taxonomy" id="157652"/>
    <lineage>
        <taxon>Eukaryota</taxon>
        <taxon>Viridiplantae</taxon>
        <taxon>Streptophyta</taxon>
        <taxon>Embryophyta</taxon>
        <taxon>Tracheophyta</taxon>
        <taxon>Spermatophyta</taxon>
        <taxon>Magnoliopsida</taxon>
        <taxon>eudicotyledons</taxon>
        <taxon>Gunneridae</taxon>
        <taxon>Pentapetalae</taxon>
        <taxon>rosids</taxon>
        <taxon>fabids</taxon>
        <taxon>Fabales</taxon>
        <taxon>Fabaceae</taxon>
        <taxon>Papilionoideae</taxon>
        <taxon>50 kb inversion clade</taxon>
        <taxon>NPAAA clade</taxon>
        <taxon>indigoferoid/millettioid clade</taxon>
        <taxon>Phaseoleae</taxon>
        <taxon>Mucuna</taxon>
    </lineage>
</organism>
<accession>A0A371FLR5</accession>
<dbReference type="CDD" id="cd09272">
    <property type="entry name" value="RNase_HI_RT_Ty1"/>
    <property type="match status" value="1"/>
</dbReference>